<sequence>MDCPGIIRRSLSQSSNGVVHTEERRVLERSVSAINKQHLATSILWLPVILQKKYLNEGIVVRDCAYECKTGVHELSEFFCCQEDGCNTAPTPLRPAWTVLLTVVVHLALWGRYLT</sequence>
<dbReference type="SUPFAM" id="SSF57302">
    <property type="entry name" value="Snake toxin-like"/>
    <property type="match status" value="1"/>
</dbReference>
<dbReference type="Proteomes" id="UP000499080">
    <property type="component" value="Unassembled WGS sequence"/>
</dbReference>
<gene>
    <name evidence="1" type="ORF">AVEN_156651_1</name>
</gene>
<keyword evidence="2" id="KW-1185">Reference proteome</keyword>
<organism evidence="1 2">
    <name type="scientific">Araneus ventricosus</name>
    <name type="common">Orbweaver spider</name>
    <name type="synonym">Epeira ventricosa</name>
    <dbReference type="NCBI Taxonomy" id="182803"/>
    <lineage>
        <taxon>Eukaryota</taxon>
        <taxon>Metazoa</taxon>
        <taxon>Ecdysozoa</taxon>
        <taxon>Arthropoda</taxon>
        <taxon>Chelicerata</taxon>
        <taxon>Arachnida</taxon>
        <taxon>Araneae</taxon>
        <taxon>Araneomorphae</taxon>
        <taxon>Entelegynae</taxon>
        <taxon>Araneoidea</taxon>
        <taxon>Araneidae</taxon>
        <taxon>Araneus</taxon>
    </lineage>
</organism>
<name>A0A4Y2KJG4_ARAVE</name>
<dbReference type="InterPro" id="IPR045860">
    <property type="entry name" value="Snake_toxin-like_sf"/>
</dbReference>
<evidence type="ECO:0000313" key="2">
    <source>
        <dbReference type="Proteomes" id="UP000499080"/>
    </source>
</evidence>
<dbReference type="AlphaFoldDB" id="A0A4Y2KJG4"/>
<comment type="caution">
    <text evidence="1">The sequence shown here is derived from an EMBL/GenBank/DDBJ whole genome shotgun (WGS) entry which is preliminary data.</text>
</comment>
<evidence type="ECO:0000313" key="1">
    <source>
        <dbReference type="EMBL" id="GBN02488.1"/>
    </source>
</evidence>
<reference evidence="1 2" key="1">
    <citation type="journal article" date="2019" name="Sci. Rep.">
        <title>Orb-weaving spider Araneus ventricosus genome elucidates the spidroin gene catalogue.</title>
        <authorList>
            <person name="Kono N."/>
            <person name="Nakamura H."/>
            <person name="Ohtoshi R."/>
            <person name="Moran D.A.P."/>
            <person name="Shinohara A."/>
            <person name="Yoshida Y."/>
            <person name="Fujiwara M."/>
            <person name="Mori M."/>
            <person name="Tomita M."/>
            <person name="Arakawa K."/>
        </authorList>
    </citation>
    <scope>NUCLEOTIDE SEQUENCE [LARGE SCALE GENOMIC DNA]</scope>
</reference>
<dbReference type="OrthoDB" id="8188927at2759"/>
<dbReference type="EMBL" id="BGPR01004706">
    <property type="protein sequence ID" value="GBN02488.1"/>
    <property type="molecule type" value="Genomic_DNA"/>
</dbReference>
<protein>
    <submittedName>
        <fullName evidence="1">Uncharacterized protein</fullName>
    </submittedName>
</protein>
<accession>A0A4Y2KJG4</accession>
<proteinExistence type="predicted"/>